<keyword evidence="1" id="KW-1133">Transmembrane helix</keyword>
<gene>
    <name evidence="2" type="ORF">VP01_2819g1</name>
</gene>
<evidence type="ECO:0000313" key="3">
    <source>
        <dbReference type="Proteomes" id="UP000037035"/>
    </source>
</evidence>
<evidence type="ECO:0000313" key="2">
    <source>
        <dbReference type="EMBL" id="KNZ54908.1"/>
    </source>
</evidence>
<feature type="transmembrane region" description="Helical" evidence="1">
    <location>
        <begin position="401"/>
        <end position="422"/>
    </location>
</feature>
<accession>A0A0L6V2C8</accession>
<keyword evidence="1" id="KW-0812">Transmembrane</keyword>
<protein>
    <submittedName>
        <fullName evidence="2">Uncharacterized protein</fullName>
    </submittedName>
</protein>
<feature type="transmembrane region" description="Helical" evidence="1">
    <location>
        <begin position="311"/>
        <end position="332"/>
    </location>
</feature>
<evidence type="ECO:0000256" key="1">
    <source>
        <dbReference type="SAM" id="Phobius"/>
    </source>
</evidence>
<organism evidence="2 3">
    <name type="scientific">Puccinia sorghi</name>
    <dbReference type="NCBI Taxonomy" id="27349"/>
    <lineage>
        <taxon>Eukaryota</taxon>
        <taxon>Fungi</taxon>
        <taxon>Dikarya</taxon>
        <taxon>Basidiomycota</taxon>
        <taxon>Pucciniomycotina</taxon>
        <taxon>Pucciniomycetes</taxon>
        <taxon>Pucciniales</taxon>
        <taxon>Pucciniaceae</taxon>
        <taxon>Puccinia</taxon>
    </lineage>
</organism>
<name>A0A0L6V2C8_9BASI</name>
<keyword evidence="1" id="KW-0472">Membrane</keyword>
<dbReference type="AlphaFoldDB" id="A0A0L6V2C8"/>
<sequence length="463" mass="52452">MRALEEVCTDNLRGVQGLHSRGHEGLNSSGGDSRIVVGIYCIIISSILKGSAEKAESQANEHITQGSESFSRLKQQREPHFTCQQVLIDWSSCTLQRKLSHLLTVDMQHAPAKLPSKINMFAYVDVLAQSLCSQLKNRSFLGVSACQLQAVEKVFFEVLVVSVFYIETKYDLTTLENNSQTPTGGFSFHSGRLRRAEQMNFAFFQQWIKHRWAAEGGEVIKGFRGLKWALEEGWENRGIFRKRSGGKTGSGCLAKSLFHLQKNSYISFAHPISLDIIFEFQNTVNDHKEFDVIHAQGHIFCLEMVITNISYGHHSMTLIFFFNAIITLRMWIKALLDRTPFMQFWTSRMNFSKGSKKLKVVAGESQTSRNEEFLVSRWMACLYINYVDLHGKFKLVPVPSFGLVSLAWLCCVVSARLGQFMVTPGWDIYRSVLLMFGCSLAHSGVAMAQINILGYMFPGFRPF</sequence>
<proteinExistence type="predicted"/>
<keyword evidence="3" id="KW-1185">Reference proteome</keyword>
<comment type="caution">
    <text evidence="2">The sequence shown here is derived from an EMBL/GenBank/DDBJ whole genome shotgun (WGS) entry which is preliminary data.</text>
</comment>
<reference evidence="2 3" key="1">
    <citation type="submission" date="2015-08" db="EMBL/GenBank/DDBJ databases">
        <title>Next Generation Sequencing and Analysis of the Genome of Puccinia sorghi L Schw, the Causal Agent of Maize Common Rust.</title>
        <authorList>
            <person name="Rochi L."/>
            <person name="Burguener G."/>
            <person name="Darino M."/>
            <person name="Turjanski A."/>
            <person name="Kreff E."/>
            <person name="Dieguez M.J."/>
            <person name="Sacco F."/>
        </authorList>
    </citation>
    <scope>NUCLEOTIDE SEQUENCE [LARGE SCALE GENOMIC DNA]</scope>
    <source>
        <strain evidence="2 3">RO10H11247</strain>
    </source>
</reference>
<dbReference type="VEuPathDB" id="FungiDB:VP01_2819g1"/>
<feature type="transmembrane region" description="Helical" evidence="1">
    <location>
        <begin position="428"/>
        <end position="457"/>
    </location>
</feature>
<dbReference type="Proteomes" id="UP000037035">
    <property type="component" value="Unassembled WGS sequence"/>
</dbReference>
<dbReference type="EMBL" id="LAVV01007745">
    <property type="protein sequence ID" value="KNZ54908.1"/>
    <property type="molecule type" value="Genomic_DNA"/>
</dbReference>